<feature type="region of interest" description="Disordered" evidence="1">
    <location>
        <begin position="75"/>
        <end position="108"/>
    </location>
</feature>
<reference evidence="2 3" key="1">
    <citation type="journal article" date="2004" name="Nature">
        <title>Genome evolution in yeasts.</title>
        <authorList>
            <consortium name="Genolevures"/>
            <person name="Dujon B."/>
            <person name="Sherman D."/>
            <person name="Fischer G."/>
            <person name="Durrens P."/>
            <person name="Casaregola S."/>
            <person name="Lafontaine I."/>
            <person name="de Montigny J."/>
            <person name="Marck C."/>
            <person name="Neuveglise C."/>
            <person name="Talla E."/>
            <person name="Goffard N."/>
            <person name="Frangeul L."/>
            <person name="Aigle M."/>
            <person name="Anthouard V."/>
            <person name="Babour A."/>
            <person name="Barbe V."/>
            <person name="Barnay S."/>
            <person name="Blanchin S."/>
            <person name="Beckerich J.M."/>
            <person name="Beyne E."/>
            <person name="Bleykasten C."/>
            <person name="Boisrame A."/>
            <person name="Boyer J."/>
            <person name="Cattolico L."/>
            <person name="Confanioleri F."/>
            <person name="de Daruvar A."/>
            <person name="Despons L."/>
            <person name="Fabre E."/>
            <person name="Fairhead C."/>
            <person name="Ferry-Dumazet H."/>
            <person name="Groppi A."/>
            <person name="Hantraye F."/>
            <person name="Hennequin C."/>
            <person name="Jauniaux N."/>
            <person name="Joyet P."/>
            <person name="Kachouri R."/>
            <person name="Kerrest A."/>
            <person name="Koszul R."/>
            <person name="Lemaire M."/>
            <person name="Lesur I."/>
            <person name="Ma L."/>
            <person name="Muller H."/>
            <person name="Nicaud J.M."/>
            <person name="Nikolski M."/>
            <person name="Oztas S."/>
            <person name="Ozier-Kalogeropoulos O."/>
            <person name="Pellenz S."/>
            <person name="Potier S."/>
            <person name="Richard G.F."/>
            <person name="Straub M.L."/>
            <person name="Suleau A."/>
            <person name="Swennene D."/>
            <person name="Tekaia F."/>
            <person name="Wesolowski-Louvel M."/>
            <person name="Westhof E."/>
            <person name="Wirth B."/>
            <person name="Zeniou-Meyer M."/>
            <person name="Zivanovic I."/>
            <person name="Bolotin-Fukuhara M."/>
            <person name="Thierry A."/>
            <person name="Bouchier C."/>
            <person name="Caudron B."/>
            <person name="Scarpelli C."/>
            <person name="Gaillardin C."/>
            <person name="Weissenbach J."/>
            <person name="Wincker P."/>
            <person name="Souciet J.L."/>
        </authorList>
    </citation>
    <scope>NUCLEOTIDE SEQUENCE [LARGE SCALE GENOMIC DNA]</scope>
    <source>
        <strain evidence="3">ATCC 36239 / CBS 767 / BCRC 21394 / JCM 1990 / NBRC 0083 / IGC 2968</strain>
    </source>
</reference>
<keyword evidence="3" id="KW-1185">Reference proteome</keyword>
<dbReference type="InParanoid" id="Q6BV40"/>
<dbReference type="eggNOG" id="ENOG502RMNW">
    <property type="taxonomic scope" value="Eukaryota"/>
</dbReference>
<feature type="compositionally biased region" description="Polar residues" evidence="1">
    <location>
        <begin position="84"/>
        <end position="95"/>
    </location>
</feature>
<evidence type="ECO:0000256" key="1">
    <source>
        <dbReference type="SAM" id="MobiDB-lite"/>
    </source>
</evidence>
<dbReference type="GeneID" id="2900743"/>
<dbReference type="EMBL" id="CR382135">
    <property type="protein sequence ID" value="CAG85983.2"/>
    <property type="molecule type" value="Genomic_DNA"/>
</dbReference>
<proteinExistence type="predicted"/>
<sequence length="379" mass="42414">MSHSSGFLSERHSPLSSSEPVSGSTSPLVIKPATIIAHKPRSLSMNSNCSAHSNHNRSLSIISLESPRNSIVSFDDGFTRPPRNDSNASLSSMVGNNGGMTPPLGGSKETLRLNHKIVPKASSTAITSDEDSEVEQKSTFNCQCNKKGRYYSEPAPNSYLKKDFEFQYGINVNKNGKHNNYSNIHLNPYPNHRHIDIKPATDGKSDIPPPPLMLDTSDQNTEIKDLTDKTDRTDKVIAKKIKPVNKTNRTHQSMYLKKKSIYSKDLQLELMNSNTSMGKHLDTRFIESAPSSSRSANPNFKAQIKDFENEPIMTTLEHQNKLITKLNEKWNKSLITPNHTSGANDKMISDETNHIVGSRKRSRQYSFEGDDDTYDDYDN</sequence>
<feature type="compositionally biased region" description="Acidic residues" evidence="1">
    <location>
        <begin position="368"/>
        <end position="379"/>
    </location>
</feature>
<feature type="region of interest" description="Disordered" evidence="1">
    <location>
        <begin position="1"/>
        <end position="26"/>
    </location>
</feature>
<dbReference type="HOGENOM" id="CLU_858198_0_0_1"/>
<dbReference type="OMA" id="ITPPLLM"/>
<dbReference type="AlphaFoldDB" id="Q6BV40"/>
<dbReference type="Proteomes" id="UP000000599">
    <property type="component" value="Chromosome C"/>
</dbReference>
<gene>
    <name evidence="2" type="ordered locus">DEHA2C05566g</name>
</gene>
<dbReference type="RefSeq" id="XP_457929.2">
    <property type="nucleotide sequence ID" value="XM_457929.1"/>
</dbReference>
<name>Q6BV40_DEBHA</name>
<accession>Q6BV40</accession>
<feature type="region of interest" description="Disordered" evidence="1">
    <location>
        <begin position="336"/>
        <end position="379"/>
    </location>
</feature>
<evidence type="ECO:0000313" key="2">
    <source>
        <dbReference type="EMBL" id="CAG85983.2"/>
    </source>
</evidence>
<feature type="compositionally biased region" description="Low complexity" evidence="1">
    <location>
        <begin position="14"/>
        <end position="26"/>
    </location>
</feature>
<dbReference type="VEuPathDB" id="FungiDB:DEHA2C05566g"/>
<evidence type="ECO:0000313" key="3">
    <source>
        <dbReference type="Proteomes" id="UP000000599"/>
    </source>
</evidence>
<organism evidence="2 3">
    <name type="scientific">Debaryomyces hansenii (strain ATCC 36239 / CBS 767 / BCRC 21394 / JCM 1990 / NBRC 0083 / IGC 2968)</name>
    <name type="common">Yeast</name>
    <name type="synonym">Torulaspora hansenii</name>
    <dbReference type="NCBI Taxonomy" id="284592"/>
    <lineage>
        <taxon>Eukaryota</taxon>
        <taxon>Fungi</taxon>
        <taxon>Dikarya</taxon>
        <taxon>Ascomycota</taxon>
        <taxon>Saccharomycotina</taxon>
        <taxon>Pichiomycetes</taxon>
        <taxon>Debaryomycetaceae</taxon>
        <taxon>Debaryomyces</taxon>
    </lineage>
</organism>
<dbReference type="OrthoDB" id="4096882at2759"/>
<dbReference type="KEGG" id="dha:DEHA2C05566g"/>
<protein>
    <submittedName>
        <fullName evidence="2">DEHA2C05566p</fullName>
    </submittedName>
</protein>